<organism evidence="4 5">
    <name type="scientific">Thermaerobacter composti</name>
    <dbReference type="NCBI Taxonomy" id="554949"/>
    <lineage>
        <taxon>Bacteria</taxon>
        <taxon>Bacillati</taxon>
        <taxon>Bacillota</taxon>
        <taxon>Clostridia</taxon>
        <taxon>Eubacteriales</taxon>
        <taxon>Clostridiales Family XVII. Incertae Sedis</taxon>
        <taxon>Thermaerobacter</taxon>
    </lineage>
</organism>
<dbReference type="InterPro" id="IPR029787">
    <property type="entry name" value="Nucleotide_cyclase"/>
</dbReference>
<dbReference type="SMART" id="SM00065">
    <property type="entry name" value="GAF"/>
    <property type="match status" value="1"/>
</dbReference>
<dbReference type="PANTHER" id="PTHR45138">
    <property type="entry name" value="REGULATORY COMPONENTS OF SENSORY TRANSDUCTION SYSTEM"/>
    <property type="match status" value="1"/>
</dbReference>
<protein>
    <submittedName>
        <fullName evidence="4">Sensor domain-containing diguanylate cyclase</fullName>
        <ecNumber evidence="4">2.7.7.65</ecNumber>
    </submittedName>
</protein>
<dbReference type="Proteomes" id="UP001304683">
    <property type="component" value="Chromosome"/>
</dbReference>
<feature type="region of interest" description="Disordered" evidence="1">
    <location>
        <begin position="85"/>
        <end position="120"/>
    </location>
</feature>
<gene>
    <name evidence="4" type="ORF">Q5761_03555</name>
</gene>
<evidence type="ECO:0000313" key="5">
    <source>
        <dbReference type="Proteomes" id="UP001304683"/>
    </source>
</evidence>
<feature type="compositionally biased region" description="Basic and acidic residues" evidence="1">
    <location>
        <begin position="182"/>
        <end position="191"/>
    </location>
</feature>
<dbReference type="EC" id="2.7.7.65" evidence="4"/>
<dbReference type="RefSeq" id="WP_318751238.1">
    <property type="nucleotide sequence ID" value="NZ_CP132508.1"/>
</dbReference>
<dbReference type="InterPro" id="IPR043128">
    <property type="entry name" value="Rev_trsase/Diguanyl_cyclase"/>
</dbReference>
<dbReference type="InterPro" id="IPR003018">
    <property type="entry name" value="GAF"/>
</dbReference>
<keyword evidence="4" id="KW-0808">Transferase</keyword>
<proteinExistence type="predicted"/>
<name>A0ABZ0QQH4_9FIRM</name>
<dbReference type="GO" id="GO:0052621">
    <property type="term" value="F:diguanylate cyclase activity"/>
    <property type="evidence" value="ECO:0007669"/>
    <property type="project" value="UniProtKB-EC"/>
</dbReference>
<evidence type="ECO:0000259" key="3">
    <source>
        <dbReference type="PROSITE" id="PS50887"/>
    </source>
</evidence>
<keyword evidence="2" id="KW-0812">Transmembrane</keyword>
<accession>A0ABZ0QQH4</accession>
<feature type="compositionally biased region" description="Low complexity" evidence="1">
    <location>
        <begin position="162"/>
        <end position="181"/>
    </location>
</feature>
<evidence type="ECO:0000313" key="4">
    <source>
        <dbReference type="EMBL" id="WPD19750.1"/>
    </source>
</evidence>
<dbReference type="SMART" id="SM00267">
    <property type="entry name" value="GGDEF"/>
    <property type="match status" value="1"/>
</dbReference>
<keyword evidence="4" id="KW-0548">Nucleotidyltransferase</keyword>
<keyword evidence="5" id="KW-1185">Reference proteome</keyword>
<feature type="region of interest" description="Disordered" evidence="1">
    <location>
        <begin position="512"/>
        <end position="538"/>
    </location>
</feature>
<dbReference type="InterPro" id="IPR029016">
    <property type="entry name" value="GAF-like_dom_sf"/>
</dbReference>
<evidence type="ECO:0000256" key="2">
    <source>
        <dbReference type="SAM" id="Phobius"/>
    </source>
</evidence>
<dbReference type="NCBIfam" id="TIGR00254">
    <property type="entry name" value="GGDEF"/>
    <property type="match status" value="1"/>
</dbReference>
<feature type="domain" description="GGDEF" evidence="3">
    <location>
        <begin position="387"/>
        <end position="522"/>
    </location>
</feature>
<reference evidence="4 5" key="1">
    <citation type="submission" date="2023-08" db="EMBL/GenBank/DDBJ databases">
        <title>Genome sequence of Thermaerobacter compostii strain Ins1, a spore-forming filamentous bacterium isolated from a deep geothermal reservoir.</title>
        <authorList>
            <person name="Bregnard D."/>
            <person name="Gonzalez D."/>
            <person name="Junier P."/>
        </authorList>
    </citation>
    <scope>NUCLEOTIDE SEQUENCE [LARGE SCALE GENOMIC DNA]</scope>
    <source>
        <strain evidence="4 5">Ins1</strain>
    </source>
</reference>
<feature type="region of interest" description="Disordered" evidence="1">
    <location>
        <begin position="152"/>
        <end position="191"/>
    </location>
</feature>
<dbReference type="Gene3D" id="3.30.70.270">
    <property type="match status" value="1"/>
</dbReference>
<dbReference type="PROSITE" id="PS50887">
    <property type="entry name" value="GGDEF"/>
    <property type="match status" value="1"/>
</dbReference>
<dbReference type="PANTHER" id="PTHR45138:SF9">
    <property type="entry name" value="DIGUANYLATE CYCLASE DGCM-RELATED"/>
    <property type="match status" value="1"/>
</dbReference>
<dbReference type="CDD" id="cd01949">
    <property type="entry name" value="GGDEF"/>
    <property type="match status" value="1"/>
</dbReference>
<keyword evidence="2" id="KW-1133">Transmembrane helix</keyword>
<dbReference type="InterPro" id="IPR050469">
    <property type="entry name" value="Diguanylate_Cyclase"/>
</dbReference>
<dbReference type="Pfam" id="PF13185">
    <property type="entry name" value="GAF_2"/>
    <property type="match status" value="1"/>
</dbReference>
<feature type="compositionally biased region" description="Gly residues" evidence="1">
    <location>
        <begin position="152"/>
        <end position="161"/>
    </location>
</feature>
<dbReference type="InterPro" id="IPR000160">
    <property type="entry name" value="GGDEF_dom"/>
</dbReference>
<dbReference type="Gene3D" id="3.30.450.40">
    <property type="match status" value="1"/>
</dbReference>
<keyword evidence="2" id="KW-0472">Membrane</keyword>
<dbReference type="SUPFAM" id="SSF55073">
    <property type="entry name" value="Nucleotide cyclase"/>
    <property type="match status" value="1"/>
</dbReference>
<sequence length="538" mass="55374">MGLAGLVLALAAVHRLAGWVEVWVLALPVAALVQRRCGGRWGVAAAAVVLAAMAVGLALDPGGGAGWRLWLAEAAAMVGTAALARGSRAPGPTVPPAARESGEGSGGPAPGQGQGRAVAVAAGQGQGRMVAVAAGQGQGRMVAVAPGRGGPAGAGPGGGAATAGAAGAAVAGPTPPVASGGPDREPLPERDPLDESELQVLYACTHALNKVTSLDDLIREFNDLLSARLGYPYLALLLVQPDGSLRLASAPLYPPEVQGLVLRKGQGICSAVVETGQPVIVDDVTRDPRYYPGLAGARSQIAVPVTRHGRVVGVLSVESPQPAAFSRRDLRLLGAIADEVAVALERASLLERIEQQAITDPLTGLYNRTYLMARLREEGERAARYGRPLALLFIDLDDLKAINDRLGHEAGDRVLVRVARVLREACRSVDYAARYGGDEFVVVLPETGPEGAMAVATRIQQRLADEPNPLAAGTGGRGLGASIGVAAYPADARDWTELLRLADEAMYGAKRRGKRRVARSGGRGKPGAYAPVAEEGGP</sequence>
<feature type="compositionally biased region" description="Gly residues" evidence="1">
    <location>
        <begin position="103"/>
        <end position="114"/>
    </location>
</feature>
<dbReference type="EMBL" id="CP132508">
    <property type="protein sequence ID" value="WPD19750.1"/>
    <property type="molecule type" value="Genomic_DNA"/>
</dbReference>
<feature type="transmembrane region" description="Helical" evidence="2">
    <location>
        <begin position="41"/>
        <end position="59"/>
    </location>
</feature>
<dbReference type="SUPFAM" id="SSF55781">
    <property type="entry name" value="GAF domain-like"/>
    <property type="match status" value="1"/>
</dbReference>
<dbReference type="Pfam" id="PF00990">
    <property type="entry name" value="GGDEF"/>
    <property type="match status" value="1"/>
</dbReference>
<evidence type="ECO:0000256" key="1">
    <source>
        <dbReference type="SAM" id="MobiDB-lite"/>
    </source>
</evidence>